<proteinExistence type="predicted"/>
<protein>
    <submittedName>
        <fullName evidence="2">Uncharacterized protein</fullName>
    </submittedName>
</protein>
<accession>A0A0F9DUA8</accession>
<gene>
    <name evidence="2" type="ORF">LCGC14_2156190</name>
</gene>
<comment type="caution">
    <text evidence="2">The sequence shown here is derived from an EMBL/GenBank/DDBJ whole genome shotgun (WGS) entry which is preliminary data.</text>
</comment>
<dbReference type="EMBL" id="LAZR01027574">
    <property type="protein sequence ID" value="KKL65319.1"/>
    <property type="molecule type" value="Genomic_DNA"/>
</dbReference>
<keyword evidence="1" id="KW-0175">Coiled coil</keyword>
<organism evidence="2">
    <name type="scientific">marine sediment metagenome</name>
    <dbReference type="NCBI Taxonomy" id="412755"/>
    <lineage>
        <taxon>unclassified sequences</taxon>
        <taxon>metagenomes</taxon>
        <taxon>ecological metagenomes</taxon>
    </lineage>
</organism>
<dbReference type="AlphaFoldDB" id="A0A0F9DUA8"/>
<reference evidence="2" key="1">
    <citation type="journal article" date="2015" name="Nature">
        <title>Complex archaea that bridge the gap between prokaryotes and eukaryotes.</title>
        <authorList>
            <person name="Spang A."/>
            <person name="Saw J.H."/>
            <person name="Jorgensen S.L."/>
            <person name="Zaremba-Niedzwiedzka K."/>
            <person name="Martijn J."/>
            <person name="Lind A.E."/>
            <person name="van Eijk R."/>
            <person name="Schleper C."/>
            <person name="Guy L."/>
            <person name="Ettema T.J."/>
        </authorList>
    </citation>
    <scope>NUCLEOTIDE SEQUENCE</scope>
</reference>
<sequence length="162" mass="19850">MRHLTKKEQKVLDTALRNSVKIVHPKKKWIAVGIFRDRWFEDDEHDTDRIEKLYFEYVGSEEEFKKELLLFCVQKHLSDTVWIPKFYFIGEVDEKTGPKHYKSNLGSGYYDCKEPWTGDEWNLEYQEQTKEQREKHEREQRKRELKELKRLMEKYKDVTNTD</sequence>
<name>A0A0F9DUA8_9ZZZZ</name>
<feature type="coiled-coil region" evidence="1">
    <location>
        <begin position="122"/>
        <end position="161"/>
    </location>
</feature>
<evidence type="ECO:0000313" key="2">
    <source>
        <dbReference type="EMBL" id="KKL65319.1"/>
    </source>
</evidence>
<evidence type="ECO:0000256" key="1">
    <source>
        <dbReference type="SAM" id="Coils"/>
    </source>
</evidence>